<keyword evidence="2" id="KW-1185">Reference proteome</keyword>
<evidence type="ECO:0000313" key="2">
    <source>
        <dbReference type="Proteomes" id="UP000318801"/>
    </source>
</evidence>
<accession>A0A506U612</accession>
<dbReference type="InterPro" id="IPR040442">
    <property type="entry name" value="Pyrv_kinase-like_dom_sf"/>
</dbReference>
<name>A0A506U612_9HYPH</name>
<evidence type="ECO:0000313" key="1">
    <source>
        <dbReference type="EMBL" id="TPW29822.1"/>
    </source>
</evidence>
<reference evidence="1 2" key="1">
    <citation type="submission" date="2019-06" db="EMBL/GenBank/DDBJ databases">
        <authorList>
            <person name="Li M."/>
        </authorList>
    </citation>
    <scope>NUCLEOTIDE SEQUENCE [LARGE SCALE GENOMIC DNA]</scope>
    <source>
        <strain evidence="1 2">BGMRC2036</strain>
    </source>
</reference>
<sequence length="230" mass="23914">MDIRGMKVWLKSRLVNDAAAPLATDTVPDCICIPAKAEDNADTLPALVHAARIRFSGLPVFLICEPISRAYNVAQFCEAAGAGPDGIILRGVENVAQIQMAETLLRLAEARADRTEGAIALIAMIGDNGAGLLNAGHFVRRPGRVIALGYDAANLCSGLAGSGDIGRHGAVATMMAARMLGIPAIDFTRDNGIAETFDDACRFAANTGFSGKLAENNAHIGAIKAAFAAP</sequence>
<dbReference type="SUPFAM" id="SSF51621">
    <property type="entry name" value="Phosphoenolpyruvate/pyruvate domain"/>
    <property type="match status" value="1"/>
</dbReference>
<dbReference type="OrthoDB" id="9800547at2"/>
<gene>
    <name evidence="1" type="ORF">FJU08_13570</name>
</gene>
<dbReference type="GO" id="GO:0003824">
    <property type="term" value="F:catalytic activity"/>
    <property type="evidence" value="ECO:0007669"/>
    <property type="project" value="InterPro"/>
</dbReference>
<dbReference type="Gene3D" id="3.20.20.60">
    <property type="entry name" value="Phosphoenolpyruvate-binding domains"/>
    <property type="match status" value="1"/>
</dbReference>
<proteinExistence type="predicted"/>
<dbReference type="Proteomes" id="UP000318801">
    <property type="component" value="Unassembled WGS sequence"/>
</dbReference>
<dbReference type="InterPro" id="IPR015813">
    <property type="entry name" value="Pyrv/PenolPyrv_kinase-like_dom"/>
</dbReference>
<dbReference type="EMBL" id="VHLG01000008">
    <property type="protein sequence ID" value="TPW29822.1"/>
    <property type="molecule type" value="Genomic_DNA"/>
</dbReference>
<comment type="caution">
    <text evidence="1">The sequence shown here is derived from an EMBL/GenBank/DDBJ whole genome shotgun (WGS) entry which is preliminary data.</text>
</comment>
<organism evidence="1 2">
    <name type="scientific">Martelella alba</name>
    <dbReference type="NCBI Taxonomy" id="2590451"/>
    <lineage>
        <taxon>Bacteria</taxon>
        <taxon>Pseudomonadati</taxon>
        <taxon>Pseudomonadota</taxon>
        <taxon>Alphaproteobacteria</taxon>
        <taxon>Hyphomicrobiales</taxon>
        <taxon>Aurantimonadaceae</taxon>
        <taxon>Martelella</taxon>
    </lineage>
</organism>
<dbReference type="AlphaFoldDB" id="A0A506U612"/>
<dbReference type="RefSeq" id="WP_141149545.1">
    <property type="nucleotide sequence ID" value="NZ_VHLG01000008.1"/>
</dbReference>
<protein>
    <submittedName>
        <fullName evidence="1">Uncharacterized protein</fullName>
    </submittedName>
</protein>